<name>A0A9D2HQJ3_9BACE</name>
<organism evidence="2 3">
    <name type="scientific">Candidatus Bacteroides intestinavium</name>
    <dbReference type="NCBI Taxonomy" id="2838469"/>
    <lineage>
        <taxon>Bacteria</taxon>
        <taxon>Pseudomonadati</taxon>
        <taxon>Bacteroidota</taxon>
        <taxon>Bacteroidia</taxon>
        <taxon>Bacteroidales</taxon>
        <taxon>Bacteroidaceae</taxon>
        <taxon>Bacteroides</taxon>
    </lineage>
</organism>
<reference evidence="2" key="2">
    <citation type="submission" date="2021-04" db="EMBL/GenBank/DDBJ databases">
        <authorList>
            <person name="Gilroy R."/>
        </authorList>
    </citation>
    <scope>NUCLEOTIDE SEQUENCE</scope>
    <source>
        <strain evidence="2">ChiHecec1B25-7008</strain>
    </source>
</reference>
<dbReference type="Proteomes" id="UP000823860">
    <property type="component" value="Unassembled WGS sequence"/>
</dbReference>
<evidence type="ECO:0000313" key="3">
    <source>
        <dbReference type="Proteomes" id="UP000823860"/>
    </source>
</evidence>
<feature type="chain" id="PRO_5038701695" description="Lipoprotein" evidence="1">
    <location>
        <begin position="21"/>
        <end position="220"/>
    </location>
</feature>
<accession>A0A9D2HQJ3</accession>
<feature type="signal peptide" evidence="1">
    <location>
        <begin position="1"/>
        <end position="20"/>
    </location>
</feature>
<gene>
    <name evidence="2" type="ORF">H9785_02120</name>
</gene>
<evidence type="ECO:0008006" key="4">
    <source>
        <dbReference type="Google" id="ProtNLM"/>
    </source>
</evidence>
<protein>
    <recommendedName>
        <fullName evidence="4">Lipoprotein</fullName>
    </recommendedName>
</protein>
<dbReference type="PROSITE" id="PS51257">
    <property type="entry name" value="PROKAR_LIPOPROTEIN"/>
    <property type="match status" value="1"/>
</dbReference>
<evidence type="ECO:0000313" key="2">
    <source>
        <dbReference type="EMBL" id="HJA82761.1"/>
    </source>
</evidence>
<evidence type="ECO:0000256" key="1">
    <source>
        <dbReference type="SAM" id="SignalP"/>
    </source>
</evidence>
<dbReference type="AlphaFoldDB" id="A0A9D2HQJ3"/>
<comment type="caution">
    <text evidence="2">The sequence shown here is derived from an EMBL/GenBank/DDBJ whole genome shotgun (WGS) entry which is preliminary data.</text>
</comment>
<proteinExistence type="predicted"/>
<keyword evidence="1" id="KW-0732">Signal</keyword>
<reference evidence="2" key="1">
    <citation type="journal article" date="2021" name="PeerJ">
        <title>Extensive microbial diversity within the chicken gut microbiome revealed by metagenomics and culture.</title>
        <authorList>
            <person name="Gilroy R."/>
            <person name="Ravi A."/>
            <person name="Getino M."/>
            <person name="Pursley I."/>
            <person name="Horton D.L."/>
            <person name="Alikhan N.F."/>
            <person name="Baker D."/>
            <person name="Gharbi K."/>
            <person name="Hall N."/>
            <person name="Watson M."/>
            <person name="Adriaenssens E.M."/>
            <person name="Foster-Nyarko E."/>
            <person name="Jarju S."/>
            <person name="Secka A."/>
            <person name="Antonio M."/>
            <person name="Oren A."/>
            <person name="Chaudhuri R.R."/>
            <person name="La Ragione R."/>
            <person name="Hildebrand F."/>
            <person name="Pallen M.J."/>
        </authorList>
    </citation>
    <scope>NUCLEOTIDE SEQUENCE</scope>
    <source>
        <strain evidence="2">ChiHecec1B25-7008</strain>
    </source>
</reference>
<dbReference type="EMBL" id="DWZE01000027">
    <property type="protein sequence ID" value="HJA82761.1"/>
    <property type="molecule type" value="Genomic_DNA"/>
</dbReference>
<sequence>MNTKRLLSLCFLLPLLAACGDDEQVQEPASFDSFEVRGINYFFEGGDGVQTYEIVADSFEYYNDSDVEKQVGWTPKQSDYDEYTFLITTPEDFDWPQQDDTLWVYDISMYDGYPSATPVPVPYQPGATTLWPDGTHESIRITVPPYVKVAVFYRETFMEVTSSYLLELENTTTGEPLLLKGKLKKKSVVLSAIDAENAEANALRVETVGRAAGNAPRRRF</sequence>